<comment type="caution">
    <text evidence="2">The sequence shown here is derived from an EMBL/GenBank/DDBJ whole genome shotgun (WGS) entry which is preliminary data.</text>
</comment>
<organism evidence="2 3">
    <name type="scientific">Comamonas testosteroni</name>
    <name type="common">Pseudomonas testosteroni</name>
    <dbReference type="NCBI Taxonomy" id="285"/>
    <lineage>
        <taxon>Bacteria</taxon>
        <taxon>Pseudomonadati</taxon>
        <taxon>Pseudomonadota</taxon>
        <taxon>Betaproteobacteria</taxon>
        <taxon>Burkholderiales</taxon>
        <taxon>Comamonadaceae</taxon>
        <taxon>Comamonas</taxon>
    </lineage>
</organism>
<dbReference type="AlphaFoldDB" id="A0A373FAQ2"/>
<keyword evidence="1" id="KW-0732">Signal</keyword>
<proteinExistence type="predicted"/>
<protein>
    <submittedName>
        <fullName evidence="2">DUF2946 domain-containing protein</fullName>
    </submittedName>
</protein>
<dbReference type="InterPro" id="IPR021333">
    <property type="entry name" value="DUF2946"/>
</dbReference>
<evidence type="ECO:0000313" key="3">
    <source>
        <dbReference type="Proteomes" id="UP000261948"/>
    </source>
</evidence>
<keyword evidence="3" id="KW-1185">Reference proteome</keyword>
<feature type="signal peptide" evidence="1">
    <location>
        <begin position="1"/>
        <end position="23"/>
    </location>
</feature>
<gene>
    <name evidence="2" type="ORF">DZC30_19185</name>
</gene>
<dbReference type="EMBL" id="QURR01000031">
    <property type="protein sequence ID" value="RGE41130.1"/>
    <property type="molecule type" value="Genomic_DNA"/>
</dbReference>
<dbReference type="OrthoDB" id="8795709at2"/>
<evidence type="ECO:0000313" key="2">
    <source>
        <dbReference type="EMBL" id="RGE41130.1"/>
    </source>
</evidence>
<dbReference type="Pfam" id="PF11162">
    <property type="entry name" value="DUF2946"/>
    <property type="match status" value="1"/>
</dbReference>
<sequence>MRAVLAAWLGVLLASGIAPWARAASPGWEMVCSATGSTQWAPSPFGDADQAMPEHQLDCALCLPMLAPPPTSLLNQPARVTAPRQTQYFQTAARVFASTLPPVRAPPL</sequence>
<accession>A0A373FAQ2</accession>
<evidence type="ECO:0000256" key="1">
    <source>
        <dbReference type="SAM" id="SignalP"/>
    </source>
</evidence>
<name>A0A373FAQ2_COMTE</name>
<dbReference type="Proteomes" id="UP000261948">
    <property type="component" value="Unassembled WGS sequence"/>
</dbReference>
<reference evidence="2 3" key="1">
    <citation type="submission" date="2018-08" db="EMBL/GenBank/DDBJ databases">
        <title>Comamonas testosteroni strain SWCO2.</title>
        <authorList>
            <person name="Jiang N."/>
            <person name="Zhang X.Z."/>
        </authorList>
    </citation>
    <scope>NUCLEOTIDE SEQUENCE [LARGE SCALE GENOMIC DNA]</scope>
    <source>
        <strain evidence="2 3">SWCO2</strain>
    </source>
</reference>
<feature type="chain" id="PRO_5016894952" evidence="1">
    <location>
        <begin position="24"/>
        <end position="108"/>
    </location>
</feature>